<protein>
    <submittedName>
        <fullName evidence="6">LysR family transcriptional regulator</fullName>
    </submittedName>
</protein>
<dbReference type="SUPFAM" id="SSF53850">
    <property type="entry name" value="Periplasmic binding protein-like II"/>
    <property type="match status" value="1"/>
</dbReference>
<organism evidence="6 7">
    <name type="scientific">Marinospirillum alkalitolerans</name>
    <dbReference type="NCBI Taxonomy" id="3123374"/>
    <lineage>
        <taxon>Bacteria</taxon>
        <taxon>Pseudomonadati</taxon>
        <taxon>Pseudomonadota</taxon>
        <taxon>Gammaproteobacteria</taxon>
        <taxon>Oceanospirillales</taxon>
        <taxon>Oceanospirillaceae</taxon>
        <taxon>Marinospirillum</taxon>
    </lineage>
</organism>
<comment type="similarity">
    <text evidence="1">Belongs to the LysR transcriptional regulatory family.</text>
</comment>
<evidence type="ECO:0000256" key="2">
    <source>
        <dbReference type="ARBA" id="ARBA00023015"/>
    </source>
</evidence>
<evidence type="ECO:0000256" key="1">
    <source>
        <dbReference type="ARBA" id="ARBA00009437"/>
    </source>
</evidence>
<dbReference type="InterPro" id="IPR005119">
    <property type="entry name" value="LysR_subst-bd"/>
</dbReference>
<evidence type="ECO:0000313" key="6">
    <source>
        <dbReference type="EMBL" id="MFK7160668.1"/>
    </source>
</evidence>
<dbReference type="Proteomes" id="UP001621714">
    <property type="component" value="Unassembled WGS sequence"/>
</dbReference>
<dbReference type="RefSeq" id="WP_405338598.1">
    <property type="nucleotide sequence ID" value="NZ_JBANFI010000003.1"/>
</dbReference>
<gene>
    <name evidence="6" type="ORF">V6U78_06420</name>
</gene>
<name>A0ABW8PYE6_9GAMM</name>
<dbReference type="Gene3D" id="3.40.190.290">
    <property type="match status" value="1"/>
</dbReference>
<dbReference type="PROSITE" id="PS50931">
    <property type="entry name" value="HTH_LYSR"/>
    <property type="match status" value="1"/>
</dbReference>
<dbReference type="InterPro" id="IPR036390">
    <property type="entry name" value="WH_DNA-bd_sf"/>
</dbReference>
<comment type="caution">
    <text evidence="6">The sequence shown here is derived from an EMBL/GenBank/DDBJ whole genome shotgun (WGS) entry which is preliminary data.</text>
</comment>
<dbReference type="EMBL" id="JBANFI010000003">
    <property type="protein sequence ID" value="MFK7160668.1"/>
    <property type="molecule type" value="Genomic_DNA"/>
</dbReference>
<dbReference type="InterPro" id="IPR000847">
    <property type="entry name" value="LysR_HTH_N"/>
</dbReference>
<dbReference type="InterPro" id="IPR058163">
    <property type="entry name" value="LysR-type_TF_proteobact-type"/>
</dbReference>
<dbReference type="SUPFAM" id="SSF46785">
    <property type="entry name" value="Winged helix' DNA-binding domain"/>
    <property type="match status" value="1"/>
</dbReference>
<dbReference type="PANTHER" id="PTHR30537:SF66">
    <property type="entry name" value="IRON-REGULATED VIRULENCE REGULATORY PROTEIN IRGB"/>
    <property type="match status" value="1"/>
</dbReference>
<dbReference type="PANTHER" id="PTHR30537">
    <property type="entry name" value="HTH-TYPE TRANSCRIPTIONAL REGULATOR"/>
    <property type="match status" value="1"/>
</dbReference>
<dbReference type="Gene3D" id="1.10.10.10">
    <property type="entry name" value="Winged helix-like DNA-binding domain superfamily/Winged helix DNA-binding domain"/>
    <property type="match status" value="1"/>
</dbReference>
<reference evidence="6 7" key="1">
    <citation type="submission" date="2024-02" db="EMBL/GenBank/DDBJ databases">
        <title>Marinospirillum sp. MEB 164 isolated from Lonar lake sediment.</title>
        <authorList>
            <person name="Joshi A."/>
            <person name="Thite S."/>
        </authorList>
    </citation>
    <scope>NUCLEOTIDE SEQUENCE [LARGE SCALE GENOMIC DNA]</scope>
    <source>
        <strain evidence="6 7">MEB164</strain>
    </source>
</reference>
<keyword evidence="7" id="KW-1185">Reference proteome</keyword>
<keyword evidence="3" id="KW-0238">DNA-binding</keyword>
<dbReference type="InterPro" id="IPR036388">
    <property type="entry name" value="WH-like_DNA-bd_sf"/>
</dbReference>
<evidence type="ECO:0000256" key="3">
    <source>
        <dbReference type="ARBA" id="ARBA00023125"/>
    </source>
</evidence>
<proteinExistence type="inferred from homology"/>
<accession>A0ABW8PYE6</accession>
<evidence type="ECO:0000256" key="4">
    <source>
        <dbReference type="ARBA" id="ARBA00023163"/>
    </source>
</evidence>
<evidence type="ECO:0000259" key="5">
    <source>
        <dbReference type="PROSITE" id="PS50931"/>
    </source>
</evidence>
<feature type="domain" description="HTH lysR-type" evidence="5">
    <location>
        <begin position="1"/>
        <end position="59"/>
    </location>
</feature>
<keyword evidence="4" id="KW-0804">Transcription</keyword>
<dbReference type="Pfam" id="PF00126">
    <property type="entry name" value="HTH_1"/>
    <property type="match status" value="1"/>
</dbReference>
<keyword evidence="2" id="KW-0805">Transcription regulation</keyword>
<dbReference type="Pfam" id="PF03466">
    <property type="entry name" value="LysR_substrate"/>
    <property type="match status" value="1"/>
</dbReference>
<evidence type="ECO:0000313" key="7">
    <source>
        <dbReference type="Proteomes" id="UP001621714"/>
    </source>
</evidence>
<sequence length="302" mass="34499">MQDLAACRAFDALCRHHSLTAAALALGQPKSTLSRRLSQLEEELGQALVIREGQRLQLTEAGRVFALYCRQLIELAEQSVEALQELQEEMSGHLLLGMHSSLLRGWMTQVMDEFISAYPLMRLEVRTHLQPNAAEEIDLWLWLGRVDLPGYRRELLGRWPLGLYAGPGYLAQRGQPEQPRDLLQHAWVDLLGYAEEGLLLEHPSEGQFKLAPIDSRWRTDAYLLQIDALMQERGIGLLPIWQAQRFLCAHPQALIRCLPDWSAQAVELNCYYPKGRPTRKLKSFLKVLRASDFPWQEPMNPA</sequence>